<reference evidence="2" key="2">
    <citation type="submission" date="2017-02" db="UniProtKB">
        <authorList>
            <consortium name="WormBaseParasite"/>
        </authorList>
    </citation>
    <scope>IDENTIFICATION</scope>
</reference>
<keyword evidence="1" id="KW-1185">Reference proteome</keyword>
<dbReference type="WBParaSite" id="ACAC_0001127701-mRNA-1">
    <property type="protein sequence ID" value="ACAC_0001127701-mRNA-1"/>
    <property type="gene ID" value="ACAC_0001127701"/>
</dbReference>
<accession>A0A0K0DIW2</accession>
<evidence type="ECO:0000313" key="1">
    <source>
        <dbReference type="Proteomes" id="UP000035642"/>
    </source>
</evidence>
<dbReference type="Proteomes" id="UP000035642">
    <property type="component" value="Unassembled WGS sequence"/>
</dbReference>
<proteinExistence type="predicted"/>
<protein>
    <submittedName>
        <fullName evidence="2">Secreted protein</fullName>
    </submittedName>
</protein>
<evidence type="ECO:0000313" key="2">
    <source>
        <dbReference type="WBParaSite" id="ACAC_0001127701-mRNA-1"/>
    </source>
</evidence>
<organism evidence="1 2">
    <name type="scientific">Angiostrongylus cantonensis</name>
    <name type="common">Rat lungworm</name>
    <dbReference type="NCBI Taxonomy" id="6313"/>
    <lineage>
        <taxon>Eukaryota</taxon>
        <taxon>Metazoa</taxon>
        <taxon>Ecdysozoa</taxon>
        <taxon>Nematoda</taxon>
        <taxon>Chromadorea</taxon>
        <taxon>Rhabditida</taxon>
        <taxon>Rhabditina</taxon>
        <taxon>Rhabditomorpha</taxon>
        <taxon>Strongyloidea</taxon>
        <taxon>Metastrongylidae</taxon>
        <taxon>Angiostrongylus</taxon>
    </lineage>
</organism>
<reference evidence="1" key="1">
    <citation type="submission" date="2012-09" db="EMBL/GenBank/DDBJ databases">
        <authorList>
            <person name="Martin A.A."/>
        </authorList>
    </citation>
    <scope>NUCLEOTIDE SEQUENCE</scope>
</reference>
<sequence>MRAKLRHQSETIVFFLLSLGLDDHYRTRPDDQFSDSRPYPRPAFSGSDYYYDSVIGFHLQLTLNDIKTPERCFFVRKELPEMCQHIRIIIYFFSLSAICFRLP</sequence>
<name>A0A0K0DIW2_ANGCA</name>
<dbReference type="AlphaFoldDB" id="A0A0K0DIW2"/>